<evidence type="ECO:0000256" key="2">
    <source>
        <dbReference type="SAM" id="MobiDB-lite"/>
    </source>
</evidence>
<proteinExistence type="inferred from homology"/>
<dbReference type="Proteomes" id="UP001437256">
    <property type="component" value="Unassembled WGS sequence"/>
</dbReference>
<feature type="compositionally biased region" description="Gly residues" evidence="2">
    <location>
        <begin position="44"/>
        <end position="61"/>
    </location>
</feature>
<comment type="caution">
    <text evidence="4">The sequence shown here is derived from an EMBL/GenBank/DDBJ whole genome shotgun (WGS) entry which is preliminary data.</text>
</comment>
<evidence type="ECO:0000313" key="5">
    <source>
        <dbReference type="Proteomes" id="UP001437256"/>
    </source>
</evidence>
<evidence type="ECO:0000256" key="1">
    <source>
        <dbReference type="PROSITE-ProRule" id="PRU00782"/>
    </source>
</evidence>
<keyword evidence="5" id="KW-1185">Reference proteome</keyword>
<sequence>MVNGVSNAAAAAALCWLCRRSSENFLERNQHELNSDLVSPLRGGAGGAGAAGVGSGGGETGGSANPFVEGLFSGKAIATQGHPRNEETIVGVQQNVKPTRAPSMRRKGTTRRMPAAREIADAVVGEESSSGKGDEAAAKPAGCVAGGFRAALDTLFETLDEAQAWSVFCVNPNDSQLLNQLEGRSVKGQVRSFGLAEIAKRCGVVFEVNMTPDEFCESYGEGLADVGVVEGTEKERVQWARTAFGLESVDIVLGNQQVYLLQAPFHLLEDQLRSRDVEEQKRNRLRDAEAEVGLGPRALADPYAPYHSPGLDAAEGDDPWAAGCGDAFNVSSQ</sequence>
<comment type="similarity">
    <text evidence="1">Belongs to the TRAFAC class myosin-kinesin ATPase superfamily. Myosin family.</text>
</comment>
<feature type="domain" description="Myosin motor" evidence="3">
    <location>
        <begin position="1"/>
        <end position="273"/>
    </location>
</feature>
<keyword evidence="1" id="KW-0009">Actin-binding</keyword>
<evidence type="ECO:0000313" key="4">
    <source>
        <dbReference type="EMBL" id="KAL0064519.1"/>
    </source>
</evidence>
<accession>A0ABR2ZTN8</accession>
<dbReference type="EMBL" id="JBBXMP010000061">
    <property type="protein sequence ID" value="KAL0064519.1"/>
    <property type="molecule type" value="Genomic_DNA"/>
</dbReference>
<feature type="region of interest" description="Disordered" evidence="2">
    <location>
        <begin position="296"/>
        <end position="318"/>
    </location>
</feature>
<protein>
    <recommendedName>
        <fullName evidence="3">Myosin motor domain-containing protein</fullName>
    </recommendedName>
</protein>
<name>A0ABR2ZTN8_9AGAR</name>
<organism evidence="4 5">
    <name type="scientific">Marasmius tenuissimus</name>
    <dbReference type="NCBI Taxonomy" id="585030"/>
    <lineage>
        <taxon>Eukaryota</taxon>
        <taxon>Fungi</taxon>
        <taxon>Dikarya</taxon>
        <taxon>Basidiomycota</taxon>
        <taxon>Agaricomycotina</taxon>
        <taxon>Agaricomycetes</taxon>
        <taxon>Agaricomycetidae</taxon>
        <taxon>Agaricales</taxon>
        <taxon>Marasmiineae</taxon>
        <taxon>Marasmiaceae</taxon>
        <taxon>Marasmius</taxon>
    </lineage>
</organism>
<dbReference type="InterPro" id="IPR001609">
    <property type="entry name" value="Myosin_head_motor_dom-like"/>
</dbReference>
<dbReference type="PROSITE" id="PS51456">
    <property type="entry name" value="MYOSIN_MOTOR"/>
    <property type="match status" value="1"/>
</dbReference>
<keyword evidence="1" id="KW-0505">Motor protein</keyword>
<gene>
    <name evidence="4" type="ORF">AAF712_008577</name>
</gene>
<feature type="region of interest" description="Actin-binding" evidence="1">
    <location>
        <begin position="152"/>
        <end position="174"/>
    </location>
</feature>
<comment type="caution">
    <text evidence="1">Lacks conserved residue(s) required for the propagation of feature annotation.</text>
</comment>
<evidence type="ECO:0000259" key="3">
    <source>
        <dbReference type="PROSITE" id="PS51456"/>
    </source>
</evidence>
<dbReference type="InterPro" id="IPR027417">
    <property type="entry name" value="P-loop_NTPase"/>
</dbReference>
<feature type="region of interest" description="Disordered" evidence="2">
    <location>
        <begin position="44"/>
        <end position="64"/>
    </location>
</feature>
<dbReference type="SUPFAM" id="SSF52540">
    <property type="entry name" value="P-loop containing nucleoside triphosphate hydrolases"/>
    <property type="match status" value="1"/>
</dbReference>
<reference evidence="4 5" key="1">
    <citation type="submission" date="2024-05" db="EMBL/GenBank/DDBJ databases">
        <title>A draft genome resource for the thread blight pathogen Marasmius tenuissimus strain MS-2.</title>
        <authorList>
            <person name="Yulfo-Soto G.E."/>
            <person name="Baruah I.K."/>
            <person name="Amoako-Attah I."/>
            <person name="Bukari Y."/>
            <person name="Meinhardt L.W."/>
            <person name="Bailey B.A."/>
            <person name="Cohen S.P."/>
        </authorList>
    </citation>
    <scope>NUCLEOTIDE SEQUENCE [LARGE SCALE GENOMIC DNA]</scope>
    <source>
        <strain evidence="4 5">MS-2</strain>
    </source>
</reference>
<keyword evidence="1" id="KW-0518">Myosin</keyword>